<comment type="caution">
    <text evidence="1">The sequence shown here is derived from an EMBL/GenBank/DDBJ whole genome shotgun (WGS) entry which is preliminary data.</text>
</comment>
<reference evidence="1" key="1">
    <citation type="submission" date="2020-05" db="EMBL/GenBank/DDBJ databases">
        <title>Large-scale comparative analyses of tick genomes elucidate their genetic diversity and vector capacities.</title>
        <authorList>
            <person name="Jia N."/>
            <person name="Wang J."/>
            <person name="Shi W."/>
            <person name="Du L."/>
            <person name="Sun Y."/>
            <person name="Zhan W."/>
            <person name="Jiang J."/>
            <person name="Wang Q."/>
            <person name="Zhang B."/>
            <person name="Ji P."/>
            <person name="Sakyi L.B."/>
            <person name="Cui X."/>
            <person name="Yuan T."/>
            <person name="Jiang B."/>
            <person name="Yang W."/>
            <person name="Lam T.T.-Y."/>
            <person name="Chang Q."/>
            <person name="Ding S."/>
            <person name="Wang X."/>
            <person name="Zhu J."/>
            <person name="Ruan X."/>
            <person name="Zhao L."/>
            <person name="Wei J."/>
            <person name="Que T."/>
            <person name="Du C."/>
            <person name="Cheng J."/>
            <person name="Dai P."/>
            <person name="Han X."/>
            <person name="Huang E."/>
            <person name="Gao Y."/>
            <person name="Liu J."/>
            <person name="Shao H."/>
            <person name="Ye R."/>
            <person name="Li L."/>
            <person name="Wei W."/>
            <person name="Wang X."/>
            <person name="Wang C."/>
            <person name="Yang T."/>
            <person name="Huo Q."/>
            <person name="Li W."/>
            <person name="Guo W."/>
            <person name="Chen H."/>
            <person name="Zhou L."/>
            <person name="Ni X."/>
            <person name="Tian J."/>
            <person name="Zhou Y."/>
            <person name="Sheng Y."/>
            <person name="Liu T."/>
            <person name="Pan Y."/>
            <person name="Xia L."/>
            <person name="Li J."/>
            <person name="Zhao F."/>
            <person name="Cao W."/>
        </authorList>
    </citation>
    <scope>NUCLEOTIDE SEQUENCE</scope>
    <source>
        <strain evidence="1">Hyas-2018</strain>
    </source>
</reference>
<proteinExistence type="predicted"/>
<gene>
    <name evidence="1" type="ORF">HPB50_005180</name>
</gene>
<accession>A0ACB7S1D9</accession>
<dbReference type="Proteomes" id="UP000821845">
    <property type="component" value="Chromosome 6"/>
</dbReference>
<evidence type="ECO:0000313" key="2">
    <source>
        <dbReference type="Proteomes" id="UP000821845"/>
    </source>
</evidence>
<organism evidence="1 2">
    <name type="scientific">Hyalomma asiaticum</name>
    <name type="common">Tick</name>
    <dbReference type="NCBI Taxonomy" id="266040"/>
    <lineage>
        <taxon>Eukaryota</taxon>
        <taxon>Metazoa</taxon>
        <taxon>Ecdysozoa</taxon>
        <taxon>Arthropoda</taxon>
        <taxon>Chelicerata</taxon>
        <taxon>Arachnida</taxon>
        <taxon>Acari</taxon>
        <taxon>Parasitiformes</taxon>
        <taxon>Ixodida</taxon>
        <taxon>Ixodoidea</taxon>
        <taxon>Ixodidae</taxon>
        <taxon>Hyalomminae</taxon>
        <taxon>Hyalomma</taxon>
    </lineage>
</organism>
<evidence type="ECO:0000313" key="1">
    <source>
        <dbReference type="EMBL" id="KAH6927514.1"/>
    </source>
</evidence>
<keyword evidence="2" id="KW-1185">Reference proteome</keyword>
<dbReference type="EMBL" id="CM023486">
    <property type="protein sequence ID" value="KAH6927514.1"/>
    <property type="molecule type" value="Genomic_DNA"/>
</dbReference>
<name>A0ACB7S1D9_HYAAI</name>
<protein>
    <submittedName>
        <fullName evidence="1">Uncharacterized protein</fullName>
    </submittedName>
</protein>
<sequence length="133" mass="14913">MKLSENLSVSTDGKIEGFVDLAQYTPKEQHSLLCNHRLVMFVPLVSSWTQVLGTCASDENVKGDLLAKIVLEATELAEKAGLLVDFLTCDAATWNRVMWRKFNIHASSESSPRRCTLLTATAFFTFSRIFRIL</sequence>